<comment type="caution">
    <text evidence="1">The sequence shown here is derived from an EMBL/GenBank/DDBJ whole genome shotgun (WGS) entry which is preliminary data.</text>
</comment>
<dbReference type="OrthoDB" id="2893765at2"/>
<dbReference type="AlphaFoldDB" id="A0A2N5M2A8"/>
<keyword evidence="2" id="KW-1185">Reference proteome</keyword>
<evidence type="ECO:0000313" key="1">
    <source>
        <dbReference type="EMBL" id="PLT28506.1"/>
    </source>
</evidence>
<protein>
    <submittedName>
        <fullName evidence="1">Uncharacterized protein</fullName>
    </submittedName>
</protein>
<sequence length="85" mass="10538">MEISRVKAIFEQEFCSFLFDQYSYQFQLTGIFDNIIDEEVISSFLSMYDFPPKQKLFYDEFSFFFKSYAYQYEKNRLNYKSFYEC</sequence>
<accession>A0A2N5M2A8</accession>
<name>A0A2N5M2A8_9BACI</name>
<dbReference type="Proteomes" id="UP000234748">
    <property type="component" value="Unassembled WGS sequence"/>
</dbReference>
<evidence type="ECO:0000313" key="2">
    <source>
        <dbReference type="Proteomes" id="UP000234748"/>
    </source>
</evidence>
<gene>
    <name evidence="1" type="ORF">CUU66_18065</name>
</gene>
<dbReference type="RefSeq" id="WP_101644748.1">
    <property type="nucleotide sequence ID" value="NZ_PGUY01000058.1"/>
</dbReference>
<dbReference type="EMBL" id="PGUY01000058">
    <property type="protein sequence ID" value="PLT28506.1"/>
    <property type="molecule type" value="Genomic_DNA"/>
</dbReference>
<reference evidence="1 2" key="1">
    <citation type="submission" date="2017-11" db="EMBL/GenBank/DDBJ databases">
        <title>Comparitive Functional Genomics of Dry Heat Resistant strains isolated from the Viking Spacecraft.</title>
        <authorList>
            <person name="Seuylemezian A."/>
            <person name="Cooper K."/>
            <person name="Vaishampayan P."/>
        </authorList>
    </citation>
    <scope>NUCLEOTIDE SEQUENCE [LARGE SCALE GENOMIC DNA]</scope>
    <source>
        <strain evidence="1 2">V1-29</strain>
    </source>
</reference>
<proteinExistence type="predicted"/>
<organism evidence="1 2">
    <name type="scientific">Peribacillus deserti</name>
    <dbReference type="NCBI Taxonomy" id="673318"/>
    <lineage>
        <taxon>Bacteria</taxon>
        <taxon>Bacillati</taxon>
        <taxon>Bacillota</taxon>
        <taxon>Bacilli</taxon>
        <taxon>Bacillales</taxon>
        <taxon>Bacillaceae</taxon>
        <taxon>Peribacillus</taxon>
    </lineage>
</organism>